<feature type="non-terminal residue" evidence="9">
    <location>
        <position position="1"/>
    </location>
</feature>
<evidence type="ECO:0000313" key="9">
    <source>
        <dbReference type="EMBL" id="ENN79723.1"/>
    </source>
</evidence>
<evidence type="ECO:0000256" key="4">
    <source>
        <dbReference type="ARBA" id="ARBA00022824"/>
    </source>
</evidence>
<evidence type="ECO:0000313" key="11">
    <source>
        <dbReference type="EnsemblMetazoa" id="XP_019755777.1"/>
    </source>
</evidence>
<reference evidence="12 13" key="1">
    <citation type="journal article" date="2013" name="Genome Biol.">
        <title>Draft genome of the mountain pine beetle, Dendroctonus ponderosae Hopkins, a major forest pest.</title>
        <authorList>
            <person name="Keeling C.I."/>
            <person name="Yuen M.M."/>
            <person name="Liao N.Y."/>
            <person name="Docking T.R."/>
            <person name="Chan S.K."/>
            <person name="Taylor G.A."/>
            <person name="Palmquist D.L."/>
            <person name="Jackman S.D."/>
            <person name="Nguyen A."/>
            <person name="Li M."/>
            <person name="Henderson H."/>
            <person name="Janes J.K."/>
            <person name="Zhao Y."/>
            <person name="Pandoh P."/>
            <person name="Moore R."/>
            <person name="Sperling F.A."/>
            <person name="Huber D.P."/>
            <person name="Birol I."/>
            <person name="Jones S.J."/>
            <person name="Bohlmann J."/>
        </authorList>
    </citation>
    <scope>NUCLEOTIDE SEQUENCE</scope>
</reference>
<name>N6TNY3_DENPD</name>
<proteinExistence type="inferred from homology"/>
<evidence type="ECO:0000313" key="10">
    <source>
        <dbReference type="EMBL" id="ERL84578.1"/>
    </source>
</evidence>
<gene>
    <name evidence="11" type="primary">109534502</name>
    <name evidence="10" type="ORF">D910_02007</name>
    <name evidence="9" type="ORF">YQE_03779</name>
</gene>
<dbReference type="GO" id="GO:0008654">
    <property type="term" value="P:phospholipid biosynthetic process"/>
    <property type="evidence" value="ECO:0007669"/>
    <property type="project" value="TreeGrafter"/>
</dbReference>
<evidence type="ECO:0000313" key="13">
    <source>
        <dbReference type="Proteomes" id="UP000030742"/>
    </source>
</evidence>
<feature type="transmembrane region" description="Helical" evidence="8">
    <location>
        <begin position="104"/>
        <end position="124"/>
    </location>
</feature>
<keyword evidence="12" id="KW-1185">Reference proteome</keyword>
<dbReference type="Proteomes" id="UP000019118">
    <property type="component" value="Unassembled WGS sequence"/>
</dbReference>
<evidence type="ECO:0000256" key="7">
    <source>
        <dbReference type="ARBA" id="ARBA00023136"/>
    </source>
</evidence>
<dbReference type="Proteomes" id="UP000030742">
    <property type="component" value="Unassembled WGS sequence"/>
</dbReference>
<keyword evidence="7 8" id="KW-0472">Membrane</keyword>
<dbReference type="PANTHER" id="PTHR23129:SF0">
    <property type="entry name" value="ACYL-COENZYME A DIPHOSPHATASE FITM2"/>
    <property type="match status" value="1"/>
</dbReference>
<dbReference type="HOGENOM" id="CLU_049499_0_0_1"/>
<dbReference type="KEGG" id="dpa:109534502"/>
<dbReference type="Pfam" id="PF10261">
    <property type="entry name" value="FIT"/>
    <property type="match status" value="2"/>
</dbReference>
<dbReference type="GO" id="GO:0005789">
    <property type="term" value="C:endoplasmic reticulum membrane"/>
    <property type="evidence" value="ECO:0007669"/>
    <property type="project" value="UniProtKB-SubCell"/>
</dbReference>
<keyword evidence="4" id="KW-0256">Endoplasmic reticulum</keyword>
<dbReference type="OMA" id="TYRFWYL"/>
<evidence type="ECO:0008006" key="14">
    <source>
        <dbReference type="Google" id="ProtNLM"/>
    </source>
</evidence>
<dbReference type="HAMAP" id="MF_03230">
    <property type="entry name" value="FITM2"/>
    <property type="match status" value="1"/>
</dbReference>
<keyword evidence="2 8" id="KW-0812">Transmembrane</keyword>
<dbReference type="OrthoDB" id="5579088at2759"/>
<dbReference type="EnsemblMetazoa" id="XM_019900218.1">
    <property type="protein sequence ID" value="XP_019755777.1"/>
    <property type="gene ID" value="LOC109534502"/>
</dbReference>
<dbReference type="InterPro" id="IPR019388">
    <property type="entry name" value="FIT"/>
</dbReference>
<evidence type="ECO:0000313" key="12">
    <source>
        <dbReference type="Proteomes" id="UP000019118"/>
    </source>
</evidence>
<comment type="subcellular location">
    <subcellularLocation>
        <location evidence="1">Endoplasmic reticulum membrane</location>
        <topology evidence="1">Multi-pass membrane protein</topology>
    </subcellularLocation>
</comment>
<evidence type="ECO:0000256" key="2">
    <source>
        <dbReference type="ARBA" id="ARBA00022692"/>
    </source>
</evidence>
<keyword evidence="5 8" id="KW-1133">Transmembrane helix</keyword>
<feature type="transmembrane region" description="Helical" evidence="8">
    <location>
        <begin position="65"/>
        <end position="84"/>
    </location>
</feature>
<evidence type="ECO:0000256" key="5">
    <source>
        <dbReference type="ARBA" id="ARBA00022989"/>
    </source>
</evidence>
<feature type="transmembrane region" description="Helical" evidence="8">
    <location>
        <begin position="290"/>
        <end position="308"/>
    </location>
</feature>
<reference evidence="11" key="2">
    <citation type="submission" date="2024-08" db="UniProtKB">
        <authorList>
            <consortium name="EnsemblMetazoa"/>
        </authorList>
    </citation>
    <scope>IDENTIFICATION</scope>
</reference>
<dbReference type="GO" id="GO:0034389">
    <property type="term" value="P:lipid droplet organization"/>
    <property type="evidence" value="ECO:0007669"/>
    <property type="project" value="InterPro"/>
</dbReference>
<evidence type="ECO:0000256" key="3">
    <source>
        <dbReference type="ARBA" id="ARBA00022801"/>
    </source>
</evidence>
<organism evidence="9">
    <name type="scientific">Dendroctonus ponderosae</name>
    <name type="common">Mountain pine beetle</name>
    <dbReference type="NCBI Taxonomy" id="77166"/>
    <lineage>
        <taxon>Eukaryota</taxon>
        <taxon>Metazoa</taxon>
        <taxon>Ecdysozoa</taxon>
        <taxon>Arthropoda</taxon>
        <taxon>Hexapoda</taxon>
        <taxon>Insecta</taxon>
        <taxon>Pterygota</taxon>
        <taxon>Neoptera</taxon>
        <taxon>Endopterygota</taxon>
        <taxon>Coleoptera</taxon>
        <taxon>Polyphaga</taxon>
        <taxon>Cucujiformia</taxon>
        <taxon>Curculionidae</taxon>
        <taxon>Scolytinae</taxon>
        <taxon>Dendroctonus</taxon>
    </lineage>
</organism>
<dbReference type="EMBL" id="KB631603">
    <property type="protein sequence ID" value="ERL84578.1"/>
    <property type="molecule type" value="Genomic_DNA"/>
</dbReference>
<dbReference type="EMBL" id="KB740648">
    <property type="protein sequence ID" value="ENN79723.1"/>
    <property type="molecule type" value="Genomic_DNA"/>
</dbReference>
<dbReference type="InterPro" id="IPR046401">
    <property type="entry name" value="FITM1/2"/>
</dbReference>
<evidence type="ECO:0000256" key="8">
    <source>
        <dbReference type="SAM" id="Phobius"/>
    </source>
</evidence>
<dbReference type="PANTHER" id="PTHR23129">
    <property type="entry name" value="ACYL-COENZYME A DIPHOSPHATASE FITM2"/>
    <property type="match status" value="1"/>
</dbReference>
<evidence type="ECO:0000256" key="1">
    <source>
        <dbReference type="ARBA" id="ARBA00004477"/>
    </source>
</evidence>
<keyword evidence="3" id="KW-0378">Hydrolase</keyword>
<feature type="transmembrane region" description="Helical" evidence="8">
    <location>
        <begin position="136"/>
        <end position="156"/>
    </location>
</feature>
<protein>
    <recommendedName>
        <fullName evidence="14">FIT family protein</fullName>
    </recommendedName>
</protein>
<sequence>MASKPTKRKSIHATKLNFRPTTSDINIEFKGTKPTCEPTSIKEIFMLMVLYLCKKSLFFDTNLKVGIYLASLFLISLIADVATIPRGYLSRSDNILNKYFVKFAWGWNLLLLSPYVIFTSYVYCCGQFKRIAQHHLPRLAIATLLWYFWTNLFNYIEASFGRCQIKQYSSKGSCLKAGHMWNGFDTSGHTFILIYGSLVLIEETRSMVSWDSIKEFLRLEEHNRATRQTEQSTNPLRNLSIEEFQTLQYNYEKYTPYIRGVFISITIIQLLWDIMLVCTMLYYHVMIEKFLGGCIAILSWFFTYRVWYVHPNVLPSLPGEGVFKYIKKITKEPTAPVHRRRTGSIVNGNSNPMFMGRPIYTTGVNPAEDDSVTR</sequence>
<accession>N6TNY3</accession>
<keyword evidence="6" id="KW-0443">Lipid metabolism</keyword>
<evidence type="ECO:0000256" key="6">
    <source>
        <dbReference type="ARBA" id="ARBA00023098"/>
    </source>
</evidence>
<feature type="transmembrane region" description="Helical" evidence="8">
    <location>
        <begin position="257"/>
        <end position="283"/>
    </location>
</feature>
<dbReference type="AlphaFoldDB" id="N6TNY3"/>
<dbReference type="GO" id="GO:0010945">
    <property type="term" value="F:coenzyme A diphosphatase activity"/>
    <property type="evidence" value="ECO:0007669"/>
    <property type="project" value="InterPro"/>
</dbReference>
<dbReference type="GO" id="GO:0019915">
    <property type="term" value="P:lipid storage"/>
    <property type="evidence" value="ECO:0007669"/>
    <property type="project" value="InterPro"/>
</dbReference>
<dbReference type="STRING" id="77166.N6TNY3"/>